<dbReference type="RefSeq" id="WP_346759839.1">
    <property type="nucleotide sequence ID" value="NZ_JAUJEB010000004.1"/>
</dbReference>
<protein>
    <submittedName>
        <fullName evidence="1">DUF3405 domain-containing protein</fullName>
    </submittedName>
</protein>
<dbReference type="Pfam" id="PF11885">
    <property type="entry name" value="DUF3405"/>
    <property type="match status" value="1"/>
</dbReference>
<dbReference type="EMBL" id="JAUJEB010000004">
    <property type="protein sequence ID" value="MDN5214506.1"/>
    <property type="molecule type" value="Genomic_DNA"/>
</dbReference>
<dbReference type="Proteomes" id="UP001172083">
    <property type="component" value="Unassembled WGS sequence"/>
</dbReference>
<sequence>MKAEDEQKVNQVILLLSNKTTKELINNYKAISRATEKKGDTFLLYHLNDAKLPAEIKDLPHFVFTDNVLTKLNYTPISNSLIPGNNHFPLLEFYLNNPIYDYYWCIEDDVRFTGDWQYFFNSFARVNKDFISSYVSVYFENIRWPWWPSLVHPSILIPNENRIKSFNPIYRISRKALDFIHNALINHWSGHHEVLLPTLLYQSGYEIMDFGGTGRFVIPGNENKFYINKTTNTEGPSDGTMRWRPIFKSQGKIKNKLYHPVKE</sequence>
<proteinExistence type="predicted"/>
<dbReference type="InterPro" id="IPR021822">
    <property type="entry name" value="DUF3405"/>
</dbReference>
<reference evidence="1" key="1">
    <citation type="submission" date="2023-06" db="EMBL/GenBank/DDBJ databases">
        <title>Genomic of Agaribacillus aureum.</title>
        <authorList>
            <person name="Wang G."/>
        </authorList>
    </citation>
    <scope>NUCLEOTIDE SEQUENCE</scope>
    <source>
        <strain evidence="1">BMA12</strain>
    </source>
</reference>
<accession>A0ABT8LDV1</accession>
<organism evidence="1 2">
    <name type="scientific">Agaribacillus aureus</name>
    <dbReference type="NCBI Taxonomy" id="3051825"/>
    <lineage>
        <taxon>Bacteria</taxon>
        <taxon>Pseudomonadati</taxon>
        <taxon>Bacteroidota</taxon>
        <taxon>Cytophagia</taxon>
        <taxon>Cytophagales</taxon>
        <taxon>Splendidivirgaceae</taxon>
        <taxon>Agaribacillus</taxon>
    </lineage>
</organism>
<name>A0ABT8LDV1_9BACT</name>
<comment type="caution">
    <text evidence="1">The sequence shown here is derived from an EMBL/GenBank/DDBJ whole genome shotgun (WGS) entry which is preliminary data.</text>
</comment>
<keyword evidence="2" id="KW-1185">Reference proteome</keyword>
<evidence type="ECO:0000313" key="2">
    <source>
        <dbReference type="Proteomes" id="UP001172083"/>
    </source>
</evidence>
<evidence type="ECO:0000313" key="1">
    <source>
        <dbReference type="EMBL" id="MDN5214506.1"/>
    </source>
</evidence>
<gene>
    <name evidence="1" type="ORF">QQ020_20665</name>
</gene>